<sequence>MWLACRAAREEAVSTPTVAALLLFPAPCGCCCCCCGCCEGDSICGAVEGPPSFSLRSAAARLSRYWAANWCLGSMRMCSMWCRSPDSCVKTLWHTVQGHMRIGDASDAISGWLLTCLRREPSFTYAFPHTGHAWVKDRRLPGSSGGCELLGTSPPLHMTLGVAAVVAAEDVCGSLWLARMCSIRASALTQILWQIGQDCDAAPPISAACCLDL</sequence>
<dbReference type="AlphaFoldDB" id="A0A6B0V2G1"/>
<feature type="chain" id="PRO_5025403596" evidence="1">
    <location>
        <begin position="31"/>
        <end position="213"/>
    </location>
</feature>
<evidence type="ECO:0000313" key="2">
    <source>
        <dbReference type="EMBL" id="MXU96347.1"/>
    </source>
</evidence>
<proteinExistence type="predicted"/>
<feature type="signal peptide" evidence="1">
    <location>
        <begin position="1"/>
        <end position="30"/>
    </location>
</feature>
<reference evidence="2" key="1">
    <citation type="submission" date="2019-12" db="EMBL/GenBank/DDBJ databases">
        <title>An insight into the sialome of adult female Ixodes ricinus ticks feeding for 6 days.</title>
        <authorList>
            <person name="Perner J."/>
            <person name="Ribeiro J.M.C."/>
        </authorList>
    </citation>
    <scope>NUCLEOTIDE SEQUENCE</scope>
    <source>
        <strain evidence="2">Semi-engorged</strain>
        <tissue evidence="2">Salivary glands</tissue>
    </source>
</reference>
<protein>
    <submittedName>
        <fullName evidence="2">Putative secreted protein</fullName>
    </submittedName>
</protein>
<keyword evidence="1" id="KW-0732">Signal</keyword>
<name>A0A6B0V2G1_IXORI</name>
<organism evidence="2">
    <name type="scientific">Ixodes ricinus</name>
    <name type="common">Common tick</name>
    <name type="synonym">Acarus ricinus</name>
    <dbReference type="NCBI Taxonomy" id="34613"/>
    <lineage>
        <taxon>Eukaryota</taxon>
        <taxon>Metazoa</taxon>
        <taxon>Ecdysozoa</taxon>
        <taxon>Arthropoda</taxon>
        <taxon>Chelicerata</taxon>
        <taxon>Arachnida</taxon>
        <taxon>Acari</taxon>
        <taxon>Parasitiformes</taxon>
        <taxon>Ixodida</taxon>
        <taxon>Ixodoidea</taxon>
        <taxon>Ixodidae</taxon>
        <taxon>Ixodinae</taxon>
        <taxon>Ixodes</taxon>
    </lineage>
</organism>
<dbReference type="EMBL" id="GIFC01014264">
    <property type="protein sequence ID" value="MXU96347.1"/>
    <property type="molecule type" value="Transcribed_RNA"/>
</dbReference>
<accession>A0A6B0V2G1</accession>
<evidence type="ECO:0000256" key="1">
    <source>
        <dbReference type="SAM" id="SignalP"/>
    </source>
</evidence>